<dbReference type="InterPro" id="IPR003591">
    <property type="entry name" value="Leu-rich_rpt_typical-subtyp"/>
</dbReference>
<evidence type="ECO:0000313" key="3">
    <source>
        <dbReference type="Proteomes" id="UP000277204"/>
    </source>
</evidence>
<dbReference type="SUPFAM" id="SSF52058">
    <property type="entry name" value="L domain-like"/>
    <property type="match status" value="1"/>
</dbReference>
<dbReference type="InterPro" id="IPR050216">
    <property type="entry name" value="LRR_domain-containing"/>
</dbReference>
<dbReference type="SMART" id="SM00369">
    <property type="entry name" value="LRR_TYP"/>
    <property type="match status" value="9"/>
</dbReference>
<dbReference type="InterPro" id="IPR032675">
    <property type="entry name" value="LRR_dom_sf"/>
</dbReference>
<dbReference type="Proteomes" id="UP000277204">
    <property type="component" value="Unassembled WGS sequence"/>
</dbReference>
<dbReference type="PANTHER" id="PTHR48051:SF1">
    <property type="entry name" value="RAS SUPPRESSOR PROTEIN 1"/>
    <property type="match status" value="1"/>
</dbReference>
<reference evidence="2 3" key="1">
    <citation type="submission" date="2018-11" db="EMBL/GenBank/DDBJ databases">
        <authorList>
            <consortium name="Pathogen Informatics"/>
        </authorList>
    </citation>
    <scope>NUCLEOTIDE SEQUENCE [LARGE SCALE GENOMIC DNA]</scope>
    <source>
        <strain evidence="2 3">Zambia</strain>
    </source>
</reference>
<evidence type="ECO:0000259" key="1">
    <source>
        <dbReference type="Pfam" id="PF23598"/>
    </source>
</evidence>
<dbReference type="EMBL" id="UZAI01000587">
    <property type="protein sequence ID" value="VDO54619.1"/>
    <property type="molecule type" value="Genomic_DNA"/>
</dbReference>
<dbReference type="SMART" id="SM00364">
    <property type="entry name" value="LRR_BAC"/>
    <property type="match status" value="4"/>
</dbReference>
<keyword evidence="3" id="KW-1185">Reference proteome</keyword>
<dbReference type="InterPro" id="IPR055414">
    <property type="entry name" value="LRR_R13L4/SHOC2-like"/>
</dbReference>
<accession>A0A183LEW1</accession>
<dbReference type="GO" id="GO:0005737">
    <property type="term" value="C:cytoplasm"/>
    <property type="evidence" value="ECO:0007669"/>
    <property type="project" value="TreeGrafter"/>
</dbReference>
<proteinExistence type="predicted"/>
<feature type="domain" description="Disease resistance R13L4/SHOC-2-like LRR" evidence="1">
    <location>
        <begin position="327"/>
        <end position="424"/>
    </location>
</feature>
<protein>
    <recommendedName>
        <fullName evidence="1">Disease resistance R13L4/SHOC-2-like LRR domain-containing protein</fullName>
    </recommendedName>
</protein>
<dbReference type="PROSITE" id="PS51450">
    <property type="entry name" value="LRR"/>
    <property type="match status" value="5"/>
</dbReference>
<organism evidence="2 3">
    <name type="scientific">Schistosoma margrebowiei</name>
    <dbReference type="NCBI Taxonomy" id="48269"/>
    <lineage>
        <taxon>Eukaryota</taxon>
        <taxon>Metazoa</taxon>
        <taxon>Spiralia</taxon>
        <taxon>Lophotrochozoa</taxon>
        <taxon>Platyhelminthes</taxon>
        <taxon>Trematoda</taxon>
        <taxon>Digenea</taxon>
        <taxon>Strigeidida</taxon>
        <taxon>Schistosomatoidea</taxon>
        <taxon>Schistosomatidae</taxon>
        <taxon>Schistosoma</taxon>
    </lineage>
</organism>
<dbReference type="STRING" id="48269.A0A183LEW1"/>
<dbReference type="Pfam" id="PF00560">
    <property type="entry name" value="LRR_1"/>
    <property type="match status" value="1"/>
</dbReference>
<dbReference type="AlphaFoldDB" id="A0A183LEW1"/>
<dbReference type="PANTHER" id="PTHR48051">
    <property type="match status" value="1"/>
</dbReference>
<dbReference type="Pfam" id="PF23598">
    <property type="entry name" value="LRR_14"/>
    <property type="match status" value="1"/>
</dbReference>
<dbReference type="Gene3D" id="3.40.50.300">
    <property type="entry name" value="P-loop containing nucleotide triphosphate hydrolases"/>
    <property type="match status" value="1"/>
</dbReference>
<gene>
    <name evidence="2" type="ORF">SMRZ_LOCUS2336</name>
</gene>
<dbReference type="SUPFAM" id="SSF52540">
    <property type="entry name" value="P-loop containing nucleoside triphosphate hydrolases"/>
    <property type="match status" value="1"/>
</dbReference>
<evidence type="ECO:0000313" key="2">
    <source>
        <dbReference type="EMBL" id="VDO54619.1"/>
    </source>
</evidence>
<dbReference type="GO" id="GO:0009966">
    <property type="term" value="P:regulation of signal transduction"/>
    <property type="evidence" value="ECO:0007669"/>
    <property type="project" value="UniProtKB-ARBA"/>
</dbReference>
<dbReference type="Gene3D" id="3.80.10.10">
    <property type="entry name" value="Ribonuclease Inhibitor"/>
    <property type="match status" value="3"/>
</dbReference>
<name>A0A183LEW1_9TREM</name>
<sequence>MINLQYLDISHNNLHGYNELSEMNSINNNNNNESIHRYSKLINRNKSNDFNENINEKLNNEQLPKDMNRLIHLKTLKISSCDLKFIPKIIFQIISLTKLDLSENWTNELPTMIGNLLELRCLVAKRMGLSTLPIQIINCSKLRTINLYGNEITSLPDEFSKLYKLKALHLDYRHFIKALIKPRKVSKVKMVNFIDSTDEAGENNITIEVNKPRKSIVAEETAISIAERLDTLLRSGQMKSHHIPTVIFKLRRLTTLHLDRCQLNYIPENLTLLKRLRELYLSKNYFREIPQGLFTLYNTLEYLDLSENKLDGEDDKSVLLPKDFGAKFQMLKVLKLSSMNLTCLQNGVLCGMIGLELLDLSRNKISQLPDDINSLISLEELFLSENKLTSLPNTICQLKELRTLDVSYNQLSTLPEDLYLLKNIQISHLYKGLNRSGLWLQGNPLTSIPQSVWKTIDTKHLWKYLEDQKLKESSNIKPTKIFIIGDKLSGKSTLIKHLIKDNSINTNTQISLPSQLENYSIEYKSINQNIPNNVELPLEWSPILINHCLSPNGFKVIFYEITLPQLCYLNHNHSSLCNQYSKLELILSHILDSNSFYILLFNTNLLVENLQQTIHNLYFHLLQLRMYAPGSIIKLVGTHCDQIDSYKTFLQDSINVNEIINEQNYSLEINKLENPLITIQNNESDNNTQNGVCNILQKHIINTIEYLSKCTESFNLPNLYKHEANNKITILENISFVNLSLTLSKHLTTTSSSSSSKDKLHVTNQSYLINITNIDKLWSEIEHRINYTYQTLYKDCYISKSWHSLIVYIRDKLKSYFMVKLNLQSEQNNENCSLSKIDNNQLTLDKTFFDEMKIDNIEDCLNYYHSIGQFLYFSKHRYLKNYLILHPTVFLTIINGIINPQVITSAYYDMNNSSKSLYLRWYLSAISGYSNESLKEYFSLWDHHKSIPYQLIRCLLPPFGYRTCKSISSTKSYQQTIQQHRLLQNKRNHHLDVPSHHQVSKFAMRSSAKSKSPIGLLKQVKTEKDYFSLSVNSISEPNLSINTVLLLTDLLEAGFKLHDLILVNDHLKNVQLNNPKPYMIYPCIFSDNNSMEFLYNNTINDIDMAAQYKIEKNEYVREIWFPLGRPMGYFNRLSVNLCKVICDQTKYIEFCDLIPDLKYTEKVISNDSIVKHNTFIVTYDYTKIILEEVTVDGSLFSLSKCDILYGIRCIQQTKQTFMSMDNVQPNDIAFNPFQWFIETCNKLNDEIQGIVWFWSK</sequence>
<dbReference type="InterPro" id="IPR027417">
    <property type="entry name" value="P-loop_NTPase"/>
</dbReference>
<dbReference type="InterPro" id="IPR001611">
    <property type="entry name" value="Leu-rich_rpt"/>
</dbReference>